<name>A0ABD1YGZ8_9MARC</name>
<dbReference type="Proteomes" id="UP001605036">
    <property type="component" value="Unassembled WGS sequence"/>
</dbReference>
<accession>A0ABD1YGZ8</accession>
<dbReference type="AlphaFoldDB" id="A0ABD1YGZ8"/>
<keyword evidence="2" id="KW-1185">Reference proteome</keyword>
<sequence>MLFRVAVFVGDELTRLNKRVQSKPRNLSIGCLDLYASYGVQADTCHFAVLNPKLWRGALALIFWEFELFRIGDP</sequence>
<dbReference type="EMBL" id="JBHFFA010000004">
    <property type="protein sequence ID" value="KAL2629931.1"/>
    <property type="molecule type" value="Genomic_DNA"/>
</dbReference>
<organism evidence="1 2">
    <name type="scientific">Riccia fluitans</name>
    <dbReference type="NCBI Taxonomy" id="41844"/>
    <lineage>
        <taxon>Eukaryota</taxon>
        <taxon>Viridiplantae</taxon>
        <taxon>Streptophyta</taxon>
        <taxon>Embryophyta</taxon>
        <taxon>Marchantiophyta</taxon>
        <taxon>Marchantiopsida</taxon>
        <taxon>Marchantiidae</taxon>
        <taxon>Marchantiales</taxon>
        <taxon>Ricciaceae</taxon>
        <taxon>Riccia</taxon>
    </lineage>
</organism>
<evidence type="ECO:0000313" key="2">
    <source>
        <dbReference type="Proteomes" id="UP001605036"/>
    </source>
</evidence>
<evidence type="ECO:0000313" key="1">
    <source>
        <dbReference type="EMBL" id="KAL2629931.1"/>
    </source>
</evidence>
<gene>
    <name evidence="1" type="ORF">R1flu_014617</name>
</gene>
<proteinExistence type="predicted"/>
<comment type="caution">
    <text evidence="1">The sequence shown here is derived from an EMBL/GenBank/DDBJ whole genome shotgun (WGS) entry which is preliminary data.</text>
</comment>
<reference evidence="1 2" key="1">
    <citation type="submission" date="2024-09" db="EMBL/GenBank/DDBJ databases">
        <title>Chromosome-scale assembly of Riccia fluitans.</title>
        <authorList>
            <person name="Paukszto L."/>
            <person name="Sawicki J."/>
            <person name="Karawczyk K."/>
            <person name="Piernik-Szablinska J."/>
            <person name="Szczecinska M."/>
            <person name="Mazdziarz M."/>
        </authorList>
    </citation>
    <scope>NUCLEOTIDE SEQUENCE [LARGE SCALE GENOMIC DNA]</scope>
    <source>
        <strain evidence="1">Rf_01</strain>
        <tissue evidence="1">Aerial parts of the thallus</tissue>
    </source>
</reference>
<protein>
    <submittedName>
        <fullName evidence="1">Uncharacterized protein</fullName>
    </submittedName>
</protein>